<evidence type="ECO:0000313" key="2">
    <source>
        <dbReference type="Proteomes" id="UP001165960"/>
    </source>
</evidence>
<accession>A0ACC2SJL0</accession>
<dbReference type="EMBL" id="QTSX02005005">
    <property type="protein sequence ID" value="KAJ9062450.1"/>
    <property type="molecule type" value="Genomic_DNA"/>
</dbReference>
<evidence type="ECO:0000313" key="1">
    <source>
        <dbReference type="EMBL" id="KAJ9062450.1"/>
    </source>
</evidence>
<sequence>MLLCVPKSLTSQSSLPFFSLVRTSVLSLPSLSLPPRSLPQAPGPSTETPQPSATEAAPPAHNAAPETEAPNKRPRVSYAEKLKSSFPNASTEKLLEATSAL</sequence>
<name>A0ACC2SJL0_9FUNG</name>
<protein>
    <submittedName>
        <fullName evidence="1">Uncharacterized protein</fullName>
    </submittedName>
</protein>
<comment type="caution">
    <text evidence="1">The sequence shown here is derived from an EMBL/GenBank/DDBJ whole genome shotgun (WGS) entry which is preliminary data.</text>
</comment>
<keyword evidence="2" id="KW-1185">Reference proteome</keyword>
<proteinExistence type="predicted"/>
<reference evidence="1" key="1">
    <citation type="submission" date="2022-04" db="EMBL/GenBank/DDBJ databases">
        <title>Genome of the entomopathogenic fungus Entomophthora muscae.</title>
        <authorList>
            <person name="Elya C."/>
            <person name="Lovett B.R."/>
            <person name="Lee E."/>
            <person name="Macias A.M."/>
            <person name="Hajek A.E."/>
            <person name="De Bivort B.L."/>
            <person name="Kasson M.T."/>
            <person name="De Fine Licht H.H."/>
            <person name="Stajich J.E."/>
        </authorList>
    </citation>
    <scope>NUCLEOTIDE SEQUENCE</scope>
    <source>
        <strain evidence="1">Berkeley</strain>
    </source>
</reference>
<organism evidence="1 2">
    <name type="scientific">Entomophthora muscae</name>
    <dbReference type="NCBI Taxonomy" id="34485"/>
    <lineage>
        <taxon>Eukaryota</taxon>
        <taxon>Fungi</taxon>
        <taxon>Fungi incertae sedis</taxon>
        <taxon>Zoopagomycota</taxon>
        <taxon>Entomophthoromycotina</taxon>
        <taxon>Entomophthoromycetes</taxon>
        <taxon>Entomophthorales</taxon>
        <taxon>Entomophthoraceae</taxon>
        <taxon>Entomophthora</taxon>
    </lineage>
</organism>
<gene>
    <name evidence="1" type="ORF">DSO57_1010473</name>
</gene>
<dbReference type="Proteomes" id="UP001165960">
    <property type="component" value="Unassembled WGS sequence"/>
</dbReference>